<dbReference type="HAMAP" id="MF_00904">
    <property type="entry name" value="Modulator_MzrA"/>
    <property type="match status" value="1"/>
</dbReference>
<comment type="function">
    <text evidence="6">Modulates the activity of the EnvZ/OmpR two-component regulatory system, probably by directly modulating EnvZ enzymatic activity and increasing stability of phosphorylated OmpR.</text>
</comment>
<name>A0A443IAV2_9GAMM</name>
<dbReference type="Gene3D" id="3.30.70.260">
    <property type="match status" value="1"/>
</dbReference>
<evidence type="ECO:0000256" key="2">
    <source>
        <dbReference type="ARBA" id="ARBA00022519"/>
    </source>
</evidence>
<evidence type="ECO:0000313" key="9">
    <source>
        <dbReference type="Proteomes" id="UP000288794"/>
    </source>
</evidence>
<dbReference type="AlphaFoldDB" id="A0A443IAV2"/>
<feature type="domain" description="SecD export protein N-terminal TM" evidence="7">
    <location>
        <begin position="19"/>
        <end position="110"/>
    </location>
</feature>
<dbReference type="EMBL" id="JMEE01000044">
    <property type="protein sequence ID" value="RWR01036.1"/>
    <property type="molecule type" value="Genomic_DNA"/>
</dbReference>
<sequence>MMTGQLKSAAGRRYLLPGLFLAALVLLALTMIPTLFRTETAVQIRTSHEGIALPDGFYIYQRLNAQGIQIKSITPDDDNALVIKFDSEEESLAAQKFLHTIFPNGFVIAQIDSPSSKYWITRLGRHHQSVG</sequence>
<proteinExistence type="inferred from homology"/>
<keyword evidence="3 6" id="KW-0812">Transmembrane</keyword>
<keyword evidence="2 6" id="KW-0997">Cell inner membrane</keyword>
<comment type="subunit">
    <text evidence="6">Interacts with EnvZ.</text>
</comment>
<dbReference type="Pfam" id="PF13721">
    <property type="entry name" value="SecD-TM1"/>
    <property type="match status" value="1"/>
</dbReference>
<dbReference type="NCBIfam" id="NF007915">
    <property type="entry name" value="PRK10629.1"/>
    <property type="match status" value="1"/>
</dbReference>
<organism evidence="8 9">
    <name type="scientific">[Pantoea] beijingensis</name>
    <dbReference type="NCBI Taxonomy" id="1324864"/>
    <lineage>
        <taxon>Bacteria</taxon>
        <taxon>Pseudomonadati</taxon>
        <taxon>Pseudomonadota</taxon>
        <taxon>Gammaproteobacteria</taxon>
        <taxon>Enterobacterales</taxon>
        <taxon>Erwiniaceae</taxon>
        <taxon>Erwinia</taxon>
    </lineage>
</organism>
<dbReference type="Proteomes" id="UP000288794">
    <property type="component" value="Unassembled WGS sequence"/>
</dbReference>
<reference evidence="8 9" key="1">
    <citation type="submission" date="2014-04" db="EMBL/GenBank/DDBJ databases">
        <title>Draft genome sequence of Pantoea beijingensis strain LMG 27579, an emerging pathogen to Pleurotus eryngii with potential industrial application.</title>
        <authorList>
            <person name="Xu F."/>
            <person name="Liu Y."/>
            <person name="Wang S."/>
            <person name="Yin Y."/>
            <person name="Ma Y."/>
            <person name="Zhao S."/>
            <person name="Rong C."/>
        </authorList>
    </citation>
    <scope>NUCLEOTIDE SEQUENCE [LARGE SCALE GENOMIC DNA]</scope>
    <source>
        <strain evidence="8 9">LMG 27579</strain>
    </source>
</reference>
<keyword evidence="9" id="KW-1185">Reference proteome</keyword>
<evidence type="ECO:0000256" key="1">
    <source>
        <dbReference type="ARBA" id="ARBA00022475"/>
    </source>
</evidence>
<dbReference type="InterPro" id="IPR027398">
    <property type="entry name" value="SecD-TM"/>
</dbReference>
<dbReference type="GO" id="GO:0019901">
    <property type="term" value="F:protein kinase binding"/>
    <property type="evidence" value="ECO:0007669"/>
    <property type="project" value="UniProtKB-UniRule"/>
</dbReference>
<comment type="similarity">
    <text evidence="6">Belongs to the MzrA family.</text>
</comment>
<comment type="caution">
    <text evidence="8">The sequence shown here is derived from an EMBL/GenBank/DDBJ whole genome shotgun (WGS) entry which is preliminary data.</text>
</comment>
<keyword evidence="4 6" id="KW-1133">Transmembrane helix</keyword>
<gene>
    <name evidence="6" type="primary">mzrA</name>
    <name evidence="8" type="ORF">ED28_16440</name>
</gene>
<keyword evidence="5 6" id="KW-0472">Membrane</keyword>
<evidence type="ECO:0000256" key="5">
    <source>
        <dbReference type="ARBA" id="ARBA00023136"/>
    </source>
</evidence>
<evidence type="ECO:0000259" key="7">
    <source>
        <dbReference type="Pfam" id="PF13721"/>
    </source>
</evidence>
<evidence type="ECO:0000313" key="8">
    <source>
        <dbReference type="EMBL" id="RWR01036.1"/>
    </source>
</evidence>
<accession>A0A443IAV2</accession>
<evidence type="ECO:0000256" key="6">
    <source>
        <dbReference type="HAMAP-Rule" id="MF_00904"/>
    </source>
</evidence>
<dbReference type="GO" id="GO:0005886">
    <property type="term" value="C:plasma membrane"/>
    <property type="evidence" value="ECO:0007669"/>
    <property type="project" value="UniProtKB-SubCell"/>
</dbReference>
<evidence type="ECO:0000256" key="4">
    <source>
        <dbReference type="ARBA" id="ARBA00022989"/>
    </source>
</evidence>
<evidence type="ECO:0000256" key="3">
    <source>
        <dbReference type="ARBA" id="ARBA00022692"/>
    </source>
</evidence>
<comment type="subcellular location">
    <subcellularLocation>
        <location evidence="6">Cell inner membrane</location>
        <topology evidence="6">Single-pass membrane protein</topology>
    </subcellularLocation>
</comment>
<protein>
    <recommendedName>
        <fullName evidence="6">Modulator protein MzrA</fullName>
    </recommendedName>
</protein>
<dbReference type="InterPro" id="IPR026574">
    <property type="entry name" value="Modulator_MzrA"/>
</dbReference>
<keyword evidence="1 6" id="KW-1003">Cell membrane</keyword>